<dbReference type="PANTHER" id="PTHR10696:SF56">
    <property type="entry name" value="TAUD_TFDA-LIKE DOMAIN-CONTAINING PROTEIN"/>
    <property type="match status" value="1"/>
</dbReference>
<evidence type="ECO:0000313" key="6">
    <source>
        <dbReference type="EMBL" id="OLF06239.1"/>
    </source>
</evidence>
<dbReference type="Proteomes" id="UP000185696">
    <property type="component" value="Unassembled WGS sequence"/>
</dbReference>
<comment type="caution">
    <text evidence="6">The sequence shown here is derived from an EMBL/GenBank/DDBJ whole genome shotgun (WGS) entry which is preliminary data.</text>
</comment>
<dbReference type="SUPFAM" id="SSF51197">
    <property type="entry name" value="Clavaminate synthase-like"/>
    <property type="match status" value="1"/>
</dbReference>
<feature type="domain" description="TauD/TfdA-like" evidence="5">
    <location>
        <begin position="18"/>
        <end position="231"/>
    </location>
</feature>
<comment type="cofactor">
    <cofactor evidence="1">
        <name>Fe(2+)</name>
        <dbReference type="ChEBI" id="CHEBI:29033"/>
    </cofactor>
</comment>
<dbReference type="InterPro" id="IPR042098">
    <property type="entry name" value="TauD-like_sf"/>
</dbReference>
<evidence type="ECO:0000256" key="3">
    <source>
        <dbReference type="ARBA" id="ARBA00023004"/>
    </source>
</evidence>
<proteinExistence type="predicted"/>
<name>A0A7Z0WHC2_9PSEU</name>
<dbReference type="GO" id="GO:0017000">
    <property type="term" value="P:antibiotic biosynthetic process"/>
    <property type="evidence" value="ECO:0007669"/>
    <property type="project" value="UniProtKB-KW"/>
</dbReference>
<protein>
    <recommendedName>
        <fullName evidence="5">TauD/TfdA-like domain-containing protein</fullName>
    </recommendedName>
</protein>
<keyword evidence="4" id="KW-0045">Antibiotic biosynthesis</keyword>
<dbReference type="InterPro" id="IPR003819">
    <property type="entry name" value="TauD/TfdA-like"/>
</dbReference>
<evidence type="ECO:0000256" key="1">
    <source>
        <dbReference type="ARBA" id="ARBA00001954"/>
    </source>
</evidence>
<accession>A0A7Z0WHC2</accession>
<dbReference type="InterPro" id="IPR050411">
    <property type="entry name" value="AlphaKG_dependent_hydroxylases"/>
</dbReference>
<keyword evidence="7" id="KW-1185">Reference proteome</keyword>
<evidence type="ECO:0000313" key="7">
    <source>
        <dbReference type="Proteomes" id="UP000185696"/>
    </source>
</evidence>
<dbReference type="AlphaFoldDB" id="A0A7Z0WHC2"/>
<reference evidence="6 7" key="1">
    <citation type="submission" date="2016-12" db="EMBL/GenBank/DDBJ databases">
        <title>The draft genome sequence of Actinophytocola xinjiangensis.</title>
        <authorList>
            <person name="Wang W."/>
            <person name="Yuan L."/>
        </authorList>
    </citation>
    <scope>NUCLEOTIDE SEQUENCE [LARGE SCALE GENOMIC DNA]</scope>
    <source>
        <strain evidence="6 7">CGMCC 4.4663</strain>
    </source>
</reference>
<dbReference type="RefSeq" id="WP_075137046.1">
    <property type="nucleotide sequence ID" value="NZ_MSIF01000023.1"/>
</dbReference>
<keyword evidence="3" id="KW-0408">Iron</keyword>
<dbReference type="Pfam" id="PF02668">
    <property type="entry name" value="TauD"/>
    <property type="match status" value="1"/>
</dbReference>
<dbReference type="GO" id="GO:0016491">
    <property type="term" value="F:oxidoreductase activity"/>
    <property type="evidence" value="ECO:0007669"/>
    <property type="project" value="UniProtKB-KW"/>
</dbReference>
<gene>
    <name evidence="6" type="ORF">BLA60_33055</name>
</gene>
<evidence type="ECO:0000256" key="2">
    <source>
        <dbReference type="ARBA" id="ARBA00023002"/>
    </source>
</evidence>
<keyword evidence="2" id="KW-0560">Oxidoreductase</keyword>
<evidence type="ECO:0000256" key="4">
    <source>
        <dbReference type="ARBA" id="ARBA00023194"/>
    </source>
</evidence>
<evidence type="ECO:0000259" key="5">
    <source>
        <dbReference type="Pfam" id="PF02668"/>
    </source>
</evidence>
<sequence>MRSESWTRYRVGGDRSTDAASELAPALAQQGLVLIDDLRGGNDLLRLARSLTTVTPHRDSDAAGLTTITDVGGPVRRGFAGFSACALNPHTDRSGVANPPGLLMMSCGQPANLGGECVVIDGKAVYDELAQTCSRALRALGGPRSVLFGGAAGYLGSIFTRVGDRITIRLRLDDLARFSPEVTRWLPILRATIDRHAVMFGLDAGQGYVLDNCRWLHGRRAFSGQRVMYRVNGHPRPSSGLIPGFLPGGARLP</sequence>
<organism evidence="6 7">
    <name type="scientific">Actinophytocola xinjiangensis</name>
    <dbReference type="NCBI Taxonomy" id="485602"/>
    <lineage>
        <taxon>Bacteria</taxon>
        <taxon>Bacillati</taxon>
        <taxon>Actinomycetota</taxon>
        <taxon>Actinomycetes</taxon>
        <taxon>Pseudonocardiales</taxon>
        <taxon>Pseudonocardiaceae</taxon>
    </lineage>
</organism>
<dbReference type="EMBL" id="MSIF01000023">
    <property type="protein sequence ID" value="OLF06239.1"/>
    <property type="molecule type" value="Genomic_DNA"/>
</dbReference>
<dbReference type="PANTHER" id="PTHR10696">
    <property type="entry name" value="GAMMA-BUTYROBETAINE HYDROXYLASE-RELATED"/>
    <property type="match status" value="1"/>
</dbReference>
<dbReference type="Gene3D" id="3.60.130.10">
    <property type="entry name" value="Clavaminate synthase-like"/>
    <property type="match status" value="1"/>
</dbReference>